<dbReference type="SUPFAM" id="SSF51395">
    <property type="entry name" value="FMN-linked oxidoreductases"/>
    <property type="match status" value="1"/>
</dbReference>
<accession>A0ABS2GGB3</accession>
<dbReference type="Pfam" id="PF01136">
    <property type="entry name" value="Peptidase_U32"/>
    <property type="match status" value="2"/>
</dbReference>
<organism evidence="2 3">
    <name type="scientific">Veillonella magna</name>
    <dbReference type="NCBI Taxonomy" id="464322"/>
    <lineage>
        <taxon>Bacteria</taxon>
        <taxon>Bacillati</taxon>
        <taxon>Bacillota</taxon>
        <taxon>Negativicutes</taxon>
        <taxon>Veillonellales</taxon>
        <taxon>Veillonellaceae</taxon>
        <taxon>Veillonella</taxon>
    </lineage>
</organism>
<gene>
    <name evidence="2" type="ORF">H6A01_07795</name>
</gene>
<dbReference type="InterPro" id="IPR020988">
    <property type="entry name" value="Pept_U32_collagenase"/>
</dbReference>
<dbReference type="Pfam" id="PF12392">
    <property type="entry name" value="DUF3656"/>
    <property type="match status" value="1"/>
</dbReference>
<dbReference type="InterPro" id="IPR001539">
    <property type="entry name" value="Peptidase_U32"/>
</dbReference>
<dbReference type="PANTHER" id="PTHR30217:SF10">
    <property type="entry name" value="23S RRNA 5-HYDROXYCYTIDINE C2501 SYNTHASE"/>
    <property type="match status" value="1"/>
</dbReference>
<dbReference type="RefSeq" id="WP_205088181.1">
    <property type="nucleotide sequence ID" value="NZ_JACJLA010000014.1"/>
</dbReference>
<evidence type="ECO:0000313" key="2">
    <source>
        <dbReference type="EMBL" id="MBM6913221.1"/>
    </source>
</evidence>
<evidence type="ECO:0000313" key="3">
    <source>
        <dbReference type="Proteomes" id="UP000707138"/>
    </source>
</evidence>
<dbReference type="PANTHER" id="PTHR30217">
    <property type="entry name" value="PEPTIDASE U32 FAMILY"/>
    <property type="match status" value="1"/>
</dbReference>
<comment type="caution">
    <text evidence="2">The sequence shown here is derived from an EMBL/GenBank/DDBJ whole genome shotgun (WGS) entry which is preliminary data.</text>
</comment>
<feature type="domain" description="Peptidase U32 collagenase" evidence="1">
    <location>
        <begin position="408"/>
        <end position="513"/>
    </location>
</feature>
<dbReference type="PROSITE" id="PS01276">
    <property type="entry name" value="PEPTIDASE_U32"/>
    <property type="match status" value="1"/>
</dbReference>
<dbReference type="InterPro" id="IPR051454">
    <property type="entry name" value="RNA/ubiquinone_mod_enzymes"/>
</dbReference>
<evidence type="ECO:0000259" key="1">
    <source>
        <dbReference type="Pfam" id="PF12392"/>
    </source>
</evidence>
<protein>
    <submittedName>
        <fullName evidence="2">U32 family peptidase</fullName>
    </submittedName>
</protein>
<name>A0ABS2GGB3_9FIRM</name>
<keyword evidence="3" id="KW-1185">Reference proteome</keyword>
<sequence length="831" mass="91947">MELLAPAGTWENFLAALESGADAIYMGGKVFNARSHAANFSSEELQEAVRLAHILDVDVYVTVNILIGDAEINELIAYLQELEAIGVDAIIVQDLAVARLARRAAPRLHLHGSTQMTASNLGTVQFLERLGFTRVVLARELSLEEITDICRAAKAEIEVFIHGALCVCYSGQCLMSSFIGGRSGNRGSCAQPCRLPYELLNDAGEVVNAANEGYIMSPKDLNYSEYMKELIEAGVASFKVEGRMKKESYVRQIIGTYRHIIDEAGEVTAEDTARLAEGFNRGFSTAYLQNTTGRAMITAVAPNNQGKEIGHATVRHGAMQLQLKEPVQCGDLLKVIHPAGRIAYVTVDEQWPLPEEQVDVKQAKAIHKGQPKKQKATHDSLYIYNDVRPEVVQSGRVYLAAKANSEAKRRGLQEFTRKHRVYAYLDGAEDAYPTLTLMMESGEAVTVSVDSYTVAIAKKAPTSPEKVREQLGRLGNTLFVLAEVTMPDAPYMWPSSVLNELRRKAVAELERLILERRQRKQMDGQAYPQDNDYSFATHANTTSEAPTVTVQTDEPEQVEAALLGGADRIVFGGDRLQRRPYDTNVYKEVVALCRRARVPVVVTTPRVVRESERTAYYETLRHIVAAKPDAISVHFLGALEWLQALGYTGAVEGDSSLQVFNSEAVAMLEELGLSGVVASQEATLQQVGVIAKRSRIPISCIVQGYTELMISEYCVINAFAGIGCKTNCPAPCLTGRYRLRDRKGVEFPLRTDPYCRMHIMNSRELDMRAYVPELLRKGVADFRIDARQRNVKWVTDIVTEYKALIAGQKQAPPKSAGADVITRGHYFKGIF</sequence>
<proteinExistence type="predicted"/>
<dbReference type="EMBL" id="JACJLA010000014">
    <property type="protein sequence ID" value="MBM6913221.1"/>
    <property type="molecule type" value="Genomic_DNA"/>
</dbReference>
<reference evidence="2 3" key="1">
    <citation type="journal article" date="2021" name="Sci. Rep.">
        <title>The distribution of antibiotic resistance genes in chicken gut microbiota commensals.</title>
        <authorList>
            <person name="Juricova H."/>
            <person name="Matiasovicova J."/>
            <person name="Kubasova T."/>
            <person name="Cejkova D."/>
            <person name="Rychlik I."/>
        </authorList>
    </citation>
    <scope>NUCLEOTIDE SEQUENCE [LARGE SCALE GENOMIC DNA]</scope>
    <source>
        <strain evidence="2 3">An537</strain>
    </source>
</reference>
<dbReference type="Proteomes" id="UP000707138">
    <property type="component" value="Unassembled WGS sequence"/>
</dbReference>